<reference evidence="2 3" key="1">
    <citation type="submission" date="2018-08" db="EMBL/GenBank/DDBJ databases">
        <title>Genome and evolution of the arbuscular mycorrhizal fungus Diversispora epigaea (formerly Glomus versiforme) and its bacterial endosymbionts.</title>
        <authorList>
            <person name="Sun X."/>
            <person name="Fei Z."/>
            <person name="Harrison M."/>
        </authorList>
    </citation>
    <scope>NUCLEOTIDE SEQUENCE [LARGE SCALE GENOMIC DNA]</scope>
    <source>
        <strain evidence="2 3">IT104</strain>
    </source>
</reference>
<feature type="region of interest" description="Disordered" evidence="1">
    <location>
        <begin position="114"/>
        <end position="145"/>
    </location>
</feature>
<evidence type="ECO:0000313" key="2">
    <source>
        <dbReference type="EMBL" id="RHZ68384.1"/>
    </source>
</evidence>
<proteinExistence type="predicted"/>
<protein>
    <submittedName>
        <fullName evidence="2">Uncharacterized protein</fullName>
    </submittedName>
</protein>
<feature type="compositionally biased region" description="Polar residues" evidence="1">
    <location>
        <begin position="133"/>
        <end position="144"/>
    </location>
</feature>
<gene>
    <name evidence="2" type="ORF">Glove_295g44</name>
</gene>
<name>A0A397I4T7_9GLOM</name>
<dbReference type="Proteomes" id="UP000266861">
    <property type="component" value="Unassembled WGS sequence"/>
</dbReference>
<dbReference type="OrthoDB" id="532890at2759"/>
<accession>A0A397I4T7</accession>
<keyword evidence="3" id="KW-1185">Reference proteome</keyword>
<dbReference type="EMBL" id="PQFF01000269">
    <property type="protein sequence ID" value="RHZ68384.1"/>
    <property type="molecule type" value="Genomic_DNA"/>
</dbReference>
<organism evidence="2 3">
    <name type="scientific">Diversispora epigaea</name>
    <dbReference type="NCBI Taxonomy" id="1348612"/>
    <lineage>
        <taxon>Eukaryota</taxon>
        <taxon>Fungi</taxon>
        <taxon>Fungi incertae sedis</taxon>
        <taxon>Mucoromycota</taxon>
        <taxon>Glomeromycotina</taxon>
        <taxon>Glomeromycetes</taxon>
        <taxon>Diversisporales</taxon>
        <taxon>Diversisporaceae</taxon>
        <taxon>Diversispora</taxon>
    </lineage>
</organism>
<evidence type="ECO:0000256" key="1">
    <source>
        <dbReference type="SAM" id="MobiDB-lite"/>
    </source>
</evidence>
<comment type="caution">
    <text evidence="2">The sequence shown here is derived from an EMBL/GenBank/DDBJ whole genome shotgun (WGS) entry which is preliminary data.</text>
</comment>
<feature type="compositionally biased region" description="Basic and acidic residues" evidence="1">
    <location>
        <begin position="114"/>
        <end position="132"/>
    </location>
</feature>
<evidence type="ECO:0000313" key="3">
    <source>
        <dbReference type="Proteomes" id="UP000266861"/>
    </source>
</evidence>
<dbReference type="AlphaFoldDB" id="A0A397I4T7"/>
<sequence>MSRLDYREWSRVLENTFLQFNWTKEAKIHTYTKRIYQPDYIERILFAYRDGDISTQRCRSNQPGCFVIQQKIPDTNQVFRIIIGEEDTHWTIITFYSSSARRYWDKNNKKEFSTKHSEHYPDRTDRKDRDGDISTQRCRSNQPVHQHVDTGIKMSINPIKKFFNKIKPNKKNKKEFSTKHSEHYPDRTDRKDRFIVDSVYYDDSDALLVYFTEESDDICDEATGYLLVCFNDIGKIVSIRIASPSKHIRGIASEEPSFTLNPTYDEEFDIFKINFTGSVPMTISKKTEVTEVEDVELELDDERKLITILFRNASIKMANILK</sequence>